<evidence type="ECO:0000256" key="1">
    <source>
        <dbReference type="ARBA" id="ARBA00008779"/>
    </source>
</evidence>
<feature type="signal peptide" evidence="3">
    <location>
        <begin position="1"/>
        <end position="25"/>
    </location>
</feature>
<reference evidence="5 6" key="1">
    <citation type="submission" date="2019-01" db="EMBL/GenBank/DDBJ databases">
        <title>Lacunisphaera sp. strain TWA-58.</title>
        <authorList>
            <person name="Chen W.-M."/>
        </authorList>
    </citation>
    <scope>NUCLEOTIDE SEQUENCE [LARGE SCALE GENOMIC DNA]</scope>
    <source>
        <strain evidence="5 6">TWA-58</strain>
    </source>
</reference>
<gene>
    <name evidence="5" type="ORF">ESB00_08670</name>
</gene>
<dbReference type="AlphaFoldDB" id="A0A4Q1CAL4"/>
<feature type="chain" id="PRO_5020970435" description="Sulfatase N-terminal domain-containing protein" evidence="3">
    <location>
        <begin position="26"/>
        <end position="473"/>
    </location>
</feature>
<evidence type="ECO:0000256" key="2">
    <source>
        <dbReference type="ARBA" id="ARBA00022801"/>
    </source>
</evidence>
<dbReference type="SUPFAM" id="SSF53649">
    <property type="entry name" value="Alkaline phosphatase-like"/>
    <property type="match status" value="1"/>
</dbReference>
<dbReference type="CDD" id="cd16143">
    <property type="entry name" value="ARS_like"/>
    <property type="match status" value="1"/>
</dbReference>
<dbReference type="Proteomes" id="UP000290218">
    <property type="component" value="Unassembled WGS sequence"/>
</dbReference>
<dbReference type="Gene3D" id="3.30.1120.10">
    <property type="match status" value="1"/>
</dbReference>
<dbReference type="InterPro" id="IPR000917">
    <property type="entry name" value="Sulfatase_N"/>
</dbReference>
<feature type="domain" description="Sulfatase N-terminal" evidence="4">
    <location>
        <begin position="29"/>
        <end position="372"/>
    </location>
</feature>
<keyword evidence="3" id="KW-0732">Signal</keyword>
<evidence type="ECO:0000313" key="5">
    <source>
        <dbReference type="EMBL" id="RXK55936.1"/>
    </source>
</evidence>
<dbReference type="PANTHER" id="PTHR42693">
    <property type="entry name" value="ARYLSULFATASE FAMILY MEMBER"/>
    <property type="match status" value="1"/>
</dbReference>
<dbReference type="GO" id="GO:0004065">
    <property type="term" value="F:arylsulfatase activity"/>
    <property type="evidence" value="ECO:0007669"/>
    <property type="project" value="TreeGrafter"/>
</dbReference>
<evidence type="ECO:0000313" key="6">
    <source>
        <dbReference type="Proteomes" id="UP000290218"/>
    </source>
</evidence>
<dbReference type="OrthoDB" id="9770482at2"/>
<accession>A0A4Q1CAL4</accession>
<dbReference type="InterPro" id="IPR050738">
    <property type="entry name" value="Sulfatase"/>
</dbReference>
<evidence type="ECO:0000259" key="4">
    <source>
        <dbReference type="Pfam" id="PF00884"/>
    </source>
</evidence>
<dbReference type="InterPro" id="IPR017850">
    <property type="entry name" value="Alkaline_phosphatase_core_sf"/>
</dbReference>
<comment type="similarity">
    <text evidence="1">Belongs to the sulfatase family.</text>
</comment>
<dbReference type="Pfam" id="PF00884">
    <property type="entry name" value="Sulfatase"/>
    <property type="match status" value="1"/>
</dbReference>
<sequence length="473" mass="52486">MKSRLKPGKVLGSAFALWFATAAFAQDRPNVVIVLADDLGYGSVGAYGADPGLVRTPHIDQLAKEGIRFDRAYTTASVCSPTRYDFLTARYSWRTHLKHAVVDEYDPLLIENGRVTLALWLKQRGYQTSHFGKWHLGYGAAPFQSLADAAAVGPNCVGFDHHFGVPNNMDDVHKVYVENDGIFGLRSKRTSPYGKSYYGKQYAGYDAPQRNEPEVMKVITEKAIAWIDRRDRTKPFFIYFAPVAVHHPIMPSERMRGTSSAGAYGDFIHDLDYSVGLLVDALKVRGLDQNTLFVFTSDNGGDIPEDGKTPERQAIAAGLKPNGDHRGDKHQIYNGGFRVPMVIRWPDRLTSGAVATGTVSTIDLFPTLAEVIDTPLQDEQFDGRSFRALLTHPGERYQREDLVLRDVNGRRALVAGAYKYISDQFPPSVKGPKVEEELYDLGTDPGETKNLAGARPEVVAKLRQRLAHISRGD</sequence>
<dbReference type="Gene3D" id="3.40.720.10">
    <property type="entry name" value="Alkaline Phosphatase, subunit A"/>
    <property type="match status" value="1"/>
</dbReference>
<organism evidence="5 6">
    <name type="scientific">Oleiharenicola lentus</name>
    <dbReference type="NCBI Taxonomy" id="2508720"/>
    <lineage>
        <taxon>Bacteria</taxon>
        <taxon>Pseudomonadati</taxon>
        <taxon>Verrucomicrobiota</taxon>
        <taxon>Opitutia</taxon>
        <taxon>Opitutales</taxon>
        <taxon>Opitutaceae</taxon>
        <taxon>Oleiharenicola</taxon>
    </lineage>
</organism>
<dbReference type="PANTHER" id="PTHR42693:SF53">
    <property type="entry name" value="ENDO-4-O-SULFATASE"/>
    <property type="match status" value="1"/>
</dbReference>
<dbReference type="RefSeq" id="WP_129047303.1">
    <property type="nucleotide sequence ID" value="NZ_SDHX01000001.1"/>
</dbReference>
<proteinExistence type="inferred from homology"/>
<evidence type="ECO:0000256" key="3">
    <source>
        <dbReference type="SAM" id="SignalP"/>
    </source>
</evidence>
<protein>
    <recommendedName>
        <fullName evidence="4">Sulfatase N-terminal domain-containing protein</fullName>
    </recommendedName>
</protein>
<comment type="caution">
    <text evidence="5">The sequence shown here is derived from an EMBL/GenBank/DDBJ whole genome shotgun (WGS) entry which is preliminary data.</text>
</comment>
<keyword evidence="2" id="KW-0378">Hydrolase</keyword>
<dbReference type="EMBL" id="SDHX01000001">
    <property type="protein sequence ID" value="RXK55936.1"/>
    <property type="molecule type" value="Genomic_DNA"/>
</dbReference>
<keyword evidence="6" id="KW-1185">Reference proteome</keyword>
<name>A0A4Q1CAL4_9BACT</name>